<dbReference type="SUPFAM" id="SSF52402">
    <property type="entry name" value="Adenine nucleotide alpha hydrolases-like"/>
    <property type="match status" value="2"/>
</dbReference>
<dbReference type="PRINTS" id="PR01438">
    <property type="entry name" value="UNVRSLSTRESS"/>
</dbReference>
<evidence type="ECO:0000313" key="4">
    <source>
        <dbReference type="Proteomes" id="UP000516428"/>
    </source>
</evidence>
<dbReference type="InterPro" id="IPR006016">
    <property type="entry name" value="UspA"/>
</dbReference>
<dbReference type="Pfam" id="PF00582">
    <property type="entry name" value="Usp"/>
    <property type="match status" value="2"/>
</dbReference>
<evidence type="ECO:0000256" key="1">
    <source>
        <dbReference type="ARBA" id="ARBA00008791"/>
    </source>
</evidence>
<feature type="domain" description="UspA" evidence="2">
    <location>
        <begin position="147"/>
        <end position="282"/>
    </location>
</feature>
<accession>A0A7H1B0Q1</accession>
<name>A0A7H1B0Q1_9ACTN</name>
<dbReference type="InterPro" id="IPR014729">
    <property type="entry name" value="Rossmann-like_a/b/a_fold"/>
</dbReference>
<dbReference type="PANTHER" id="PTHR46268:SF6">
    <property type="entry name" value="UNIVERSAL STRESS PROTEIN UP12"/>
    <property type="match status" value="1"/>
</dbReference>
<dbReference type="EMBL" id="CP061281">
    <property type="protein sequence ID" value="QNS02306.1"/>
    <property type="molecule type" value="Genomic_DNA"/>
</dbReference>
<evidence type="ECO:0000313" key="3">
    <source>
        <dbReference type="EMBL" id="QNS02306.1"/>
    </source>
</evidence>
<gene>
    <name evidence="3" type="ORF">IAG42_00900</name>
</gene>
<dbReference type="RefSeq" id="WP_188335061.1">
    <property type="nucleotide sequence ID" value="NZ_CP061281.1"/>
</dbReference>
<dbReference type="KEGG" id="sxn:IAG42_00900"/>
<organism evidence="3 4">
    <name type="scientific">Streptomyces xanthii</name>
    <dbReference type="NCBI Taxonomy" id="2768069"/>
    <lineage>
        <taxon>Bacteria</taxon>
        <taxon>Bacillati</taxon>
        <taxon>Actinomycetota</taxon>
        <taxon>Actinomycetes</taxon>
        <taxon>Kitasatosporales</taxon>
        <taxon>Streptomycetaceae</taxon>
        <taxon>Streptomyces</taxon>
    </lineage>
</organism>
<dbReference type="Proteomes" id="UP000516428">
    <property type="component" value="Chromosome"/>
</dbReference>
<dbReference type="Gene3D" id="3.40.50.620">
    <property type="entry name" value="HUPs"/>
    <property type="match status" value="2"/>
</dbReference>
<feature type="domain" description="UspA" evidence="2">
    <location>
        <begin position="1"/>
        <end position="136"/>
    </location>
</feature>
<dbReference type="PANTHER" id="PTHR46268">
    <property type="entry name" value="STRESS RESPONSE PROTEIN NHAX"/>
    <property type="match status" value="1"/>
</dbReference>
<reference evidence="3 4" key="1">
    <citation type="submission" date="2020-09" db="EMBL/GenBank/DDBJ databases">
        <title>A novel species.</title>
        <authorList>
            <person name="Gao J."/>
        </authorList>
    </citation>
    <scope>NUCLEOTIDE SEQUENCE [LARGE SCALE GENOMIC DNA]</scope>
    <source>
        <strain evidence="3 4">CRXT-Y-14</strain>
    </source>
</reference>
<dbReference type="InterPro" id="IPR006015">
    <property type="entry name" value="Universal_stress_UspA"/>
</dbReference>
<dbReference type="AlphaFoldDB" id="A0A7H1B0Q1"/>
<keyword evidence="4" id="KW-1185">Reference proteome</keyword>
<comment type="similarity">
    <text evidence="1">Belongs to the universal stress protein A family.</text>
</comment>
<proteinExistence type="inferred from homology"/>
<sequence>MTTQVVVGVDGSEESGAAVCWAARDAALRGIPLRIVHVEEPADPSQTPEPYLREAADRAERLVREGTKLAREEVSGLEVSGEQLHGRVAEWLTAAADESDLMVLGSRGLGGVRGFVAGSTSLAVVSLARRPVVLVRAPGRPRAGDAVVAGVDIREACEPLLEFSFAEAARRQLPLRFLHTWTLPLSDGHAAIVDPGIGEELGGHLRTRLDTLLLPWRQRYPDVKAVSAAVVGSAAHQMVEASQDAGLVVVGRRDRTVPVGPHLGHVAHAVIHHSPAPVAVVPLA</sequence>
<protein>
    <submittedName>
        <fullName evidence="3">Universal stress protein</fullName>
    </submittedName>
</protein>
<evidence type="ECO:0000259" key="2">
    <source>
        <dbReference type="Pfam" id="PF00582"/>
    </source>
</evidence>